<protein>
    <submittedName>
        <fullName evidence="5">AraC family transcriptional regulator</fullName>
    </submittedName>
</protein>
<comment type="caution">
    <text evidence="5">The sequence shown here is derived from an EMBL/GenBank/DDBJ whole genome shotgun (WGS) entry which is preliminary data.</text>
</comment>
<dbReference type="EMBL" id="JACRSQ010000001">
    <property type="protein sequence ID" value="MBC8541962.1"/>
    <property type="molecule type" value="Genomic_DNA"/>
</dbReference>
<feature type="domain" description="HTH araC/xylS-type" evidence="4">
    <location>
        <begin position="180"/>
        <end position="278"/>
    </location>
</feature>
<dbReference type="InterPro" id="IPR018060">
    <property type="entry name" value="HTH_AraC"/>
</dbReference>
<dbReference type="GO" id="GO:0043565">
    <property type="term" value="F:sequence-specific DNA binding"/>
    <property type="evidence" value="ECO:0007669"/>
    <property type="project" value="InterPro"/>
</dbReference>
<dbReference type="Pfam" id="PF02311">
    <property type="entry name" value="AraC_binding"/>
    <property type="match status" value="1"/>
</dbReference>
<dbReference type="PROSITE" id="PS01124">
    <property type="entry name" value="HTH_ARAC_FAMILY_2"/>
    <property type="match status" value="1"/>
</dbReference>
<keyword evidence="6" id="KW-1185">Reference proteome</keyword>
<keyword evidence="3" id="KW-0804">Transcription</keyword>
<dbReference type="RefSeq" id="WP_177716377.1">
    <property type="nucleotide sequence ID" value="NZ_JACRSQ010000001.1"/>
</dbReference>
<dbReference type="AlphaFoldDB" id="A0A926DQH7"/>
<dbReference type="PRINTS" id="PR00032">
    <property type="entry name" value="HTHARAC"/>
</dbReference>
<dbReference type="InterPro" id="IPR020449">
    <property type="entry name" value="Tscrpt_reg_AraC-type_HTH"/>
</dbReference>
<dbReference type="GO" id="GO:0003700">
    <property type="term" value="F:DNA-binding transcription factor activity"/>
    <property type="evidence" value="ECO:0007669"/>
    <property type="project" value="InterPro"/>
</dbReference>
<accession>A0A926DQH7</accession>
<dbReference type="CDD" id="cd06986">
    <property type="entry name" value="cupin_MmsR-like_N"/>
    <property type="match status" value="1"/>
</dbReference>
<dbReference type="InterPro" id="IPR003313">
    <property type="entry name" value="AraC-bd"/>
</dbReference>
<keyword evidence="1" id="KW-0805">Transcription regulation</keyword>
<dbReference type="PANTHER" id="PTHR43280:SF2">
    <property type="entry name" value="HTH-TYPE TRANSCRIPTIONAL REGULATOR EXSA"/>
    <property type="match status" value="1"/>
</dbReference>
<organism evidence="5 6">
    <name type="scientific">Bianquea renquensis</name>
    <dbReference type="NCBI Taxonomy" id="2763661"/>
    <lineage>
        <taxon>Bacteria</taxon>
        <taxon>Bacillati</taxon>
        <taxon>Bacillota</taxon>
        <taxon>Clostridia</taxon>
        <taxon>Eubacteriales</taxon>
        <taxon>Bianqueaceae</taxon>
        <taxon>Bianquea</taxon>
    </lineage>
</organism>
<sequence>MEELCRQARDDDRLTLTGKNRWVVNSALYIHQCGFEHCAPGHQFGPAVRDHYLMHCVLDGEGDFYVGDQQYHLETGQGFLIIPSMVTTYRASHSAPWYYAWVGFNGADAKPILNQCGIKVDRPIFVFDDARKMEQVILTMSEHYGADQNGFTAMSALYGFFSQIYQAGSHDKGFRYNLLDLALDYIHKNYSYPITVESVASHIGVDRSHLFRIFKKELNVSVQEYLVKYRLHHSAYLLVSTPLSITEVMYSSGFNDLANFSKQFRRCFGCSPREYRKRASEGPVQINGSPKNQI</sequence>
<dbReference type="Gene3D" id="2.60.120.280">
    <property type="entry name" value="Regulatory protein AraC"/>
    <property type="match status" value="1"/>
</dbReference>
<reference evidence="5" key="1">
    <citation type="submission" date="2020-08" db="EMBL/GenBank/DDBJ databases">
        <title>Genome public.</title>
        <authorList>
            <person name="Liu C."/>
            <person name="Sun Q."/>
        </authorList>
    </citation>
    <scope>NUCLEOTIDE SEQUENCE</scope>
    <source>
        <strain evidence="5">NSJ-32</strain>
    </source>
</reference>
<dbReference type="SUPFAM" id="SSF46689">
    <property type="entry name" value="Homeodomain-like"/>
    <property type="match status" value="2"/>
</dbReference>
<dbReference type="Pfam" id="PF12833">
    <property type="entry name" value="HTH_18"/>
    <property type="match status" value="1"/>
</dbReference>
<evidence type="ECO:0000256" key="1">
    <source>
        <dbReference type="ARBA" id="ARBA00023015"/>
    </source>
</evidence>
<dbReference type="InterPro" id="IPR009057">
    <property type="entry name" value="Homeodomain-like_sf"/>
</dbReference>
<dbReference type="SUPFAM" id="SSF51215">
    <property type="entry name" value="Regulatory protein AraC"/>
    <property type="match status" value="1"/>
</dbReference>
<dbReference type="PANTHER" id="PTHR43280">
    <property type="entry name" value="ARAC-FAMILY TRANSCRIPTIONAL REGULATOR"/>
    <property type="match status" value="1"/>
</dbReference>
<dbReference type="InterPro" id="IPR037923">
    <property type="entry name" value="HTH-like"/>
</dbReference>
<gene>
    <name evidence="5" type="ORF">H8730_00160</name>
</gene>
<name>A0A926DQH7_9FIRM</name>
<evidence type="ECO:0000313" key="6">
    <source>
        <dbReference type="Proteomes" id="UP000657006"/>
    </source>
</evidence>
<dbReference type="Gene3D" id="1.10.10.60">
    <property type="entry name" value="Homeodomain-like"/>
    <property type="match status" value="2"/>
</dbReference>
<evidence type="ECO:0000256" key="3">
    <source>
        <dbReference type="ARBA" id="ARBA00023163"/>
    </source>
</evidence>
<evidence type="ECO:0000259" key="4">
    <source>
        <dbReference type="PROSITE" id="PS01124"/>
    </source>
</evidence>
<evidence type="ECO:0000313" key="5">
    <source>
        <dbReference type="EMBL" id="MBC8541962.1"/>
    </source>
</evidence>
<dbReference type="SMART" id="SM00342">
    <property type="entry name" value="HTH_ARAC"/>
    <property type="match status" value="1"/>
</dbReference>
<evidence type="ECO:0000256" key="2">
    <source>
        <dbReference type="ARBA" id="ARBA00023125"/>
    </source>
</evidence>
<dbReference type="Proteomes" id="UP000657006">
    <property type="component" value="Unassembled WGS sequence"/>
</dbReference>
<keyword evidence="2" id="KW-0238">DNA-binding</keyword>
<proteinExistence type="predicted"/>